<comment type="caution">
    <text evidence="1">The sequence shown here is derived from an EMBL/GenBank/DDBJ whole genome shotgun (WGS) entry which is preliminary data.</text>
</comment>
<dbReference type="OrthoDB" id="6621209at2759"/>
<proteinExistence type="predicted"/>
<protein>
    <submittedName>
        <fullName evidence="1">Uncharacterized protein</fullName>
    </submittedName>
</protein>
<accession>A0A0V1B8Q6</accession>
<dbReference type="AlphaFoldDB" id="A0A0V1B8Q6"/>
<dbReference type="Proteomes" id="UP000054776">
    <property type="component" value="Unassembled WGS sequence"/>
</dbReference>
<reference evidence="1 2" key="1">
    <citation type="submission" date="2015-01" db="EMBL/GenBank/DDBJ databases">
        <title>Evolution of Trichinella species and genotypes.</title>
        <authorList>
            <person name="Korhonen P.K."/>
            <person name="Edoardo P."/>
            <person name="Giuseppe L.R."/>
            <person name="Gasser R.B."/>
        </authorList>
    </citation>
    <scope>NUCLEOTIDE SEQUENCE [LARGE SCALE GENOMIC DNA]</scope>
    <source>
        <strain evidence="1">ISS3</strain>
    </source>
</reference>
<evidence type="ECO:0000313" key="1">
    <source>
        <dbReference type="EMBL" id="KRY33368.1"/>
    </source>
</evidence>
<gene>
    <name evidence="1" type="ORF">T01_14646</name>
</gene>
<name>A0A0V1B8Q6_TRISP</name>
<evidence type="ECO:0000313" key="2">
    <source>
        <dbReference type="Proteomes" id="UP000054776"/>
    </source>
</evidence>
<keyword evidence="2" id="KW-1185">Reference proteome</keyword>
<dbReference type="EMBL" id="JYDH01000083">
    <property type="protein sequence ID" value="KRY33368.1"/>
    <property type="molecule type" value="Genomic_DNA"/>
</dbReference>
<organism evidence="1 2">
    <name type="scientific">Trichinella spiralis</name>
    <name type="common">Trichina worm</name>
    <dbReference type="NCBI Taxonomy" id="6334"/>
    <lineage>
        <taxon>Eukaryota</taxon>
        <taxon>Metazoa</taxon>
        <taxon>Ecdysozoa</taxon>
        <taxon>Nematoda</taxon>
        <taxon>Enoplea</taxon>
        <taxon>Dorylaimia</taxon>
        <taxon>Trichinellida</taxon>
        <taxon>Trichinellidae</taxon>
        <taxon>Trichinella</taxon>
    </lineage>
</organism>
<sequence length="232" mass="27212">MESKVLQHRNNAMRMRALITRFRSPIRKCDDSPVQIYRRPKRAIQPIRKFDGRLIKIYRRPKPNSLDALPLRPNDHYPIASLLLLIFFTYPIDRASAERSFTEVLEVSKKLFPDYHDRKTTKCICSGYWKIVLVNDVDHFIGLERECESQQKIMGPNSPDALALRPNDYYPIVSLLLQIFVTHPIDRASAERSFTEVLEVSKKLFPDYHDRKTTVRTLTYPTYVSRCLTLRA</sequence>
<dbReference type="InParanoid" id="A0A0V1B8Q6"/>